<keyword evidence="8 18" id="KW-0679">Respiratory chain</keyword>
<feature type="transmembrane region" description="Helical" evidence="20">
    <location>
        <begin position="607"/>
        <end position="623"/>
    </location>
</feature>
<feature type="transmembrane region" description="Helical" evidence="20">
    <location>
        <begin position="62"/>
        <end position="86"/>
    </location>
</feature>
<feature type="transmembrane region" description="Helical" evidence="20">
    <location>
        <begin position="343"/>
        <end position="369"/>
    </location>
</feature>
<evidence type="ECO:0000256" key="2">
    <source>
        <dbReference type="ARBA" id="ARBA00004673"/>
    </source>
</evidence>
<keyword evidence="11" id="KW-1278">Translocase</keyword>
<dbReference type="GO" id="GO:0016491">
    <property type="term" value="F:oxidoreductase activity"/>
    <property type="evidence" value="ECO:0007669"/>
    <property type="project" value="UniProtKB-KW"/>
</dbReference>
<dbReference type="GO" id="GO:0015990">
    <property type="term" value="P:electron transport coupled proton transport"/>
    <property type="evidence" value="ECO:0007669"/>
    <property type="project" value="InterPro"/>
</dbReference>
<dbReference type="InterPro" id="IPR014241">
    <property type="entry name" value="Cyt_c_oxidase_su1_bac"/>
</dbReference>
<feature type="transmembrane region" description="Helical" evidence="20">
    <location>
        <begin position="493"/>
        <end position="516"/>
    </location>
</feature>
<feature type="transmembrane region" description="Helical" evidence="20">
    <location>
        <begin position="680"/>
        <end position="704"/>
    </location>
</feature>
<dbReference type="PROSITE" id="PS00077">
    <property type="entry name" value="COX1_CUB"/>
    <property type="match status" value="1"/>
</dbReference>
<feature type="transmembrane region" description="Helical" evidence="20">
    <location>
        <begin position="720"/>
        <end position="740"/>
    </location>
</feature>
<dbReference type="GO" id="GO:0005886">
    <property type="term" value="C:plasma membrane"/>
    <property type="evidence" value="ECO:0007669"/>
    <property type="project" value="UniProtKB-SubCell"/>
</dbReference>
<evidence type="ECO:0000259" key="21">
    <source>
        <dbReference type="PROSITE" id="PS50855"/>
    </source>
</evidence>
<evidence type="ECO:0000256" key="16">
    <source>
        <dbReference type="ARBA" id="ARBA00023136"/>
    </source>
</evidence>
<dbReference type="KEGG" id="dsh:Dshi_3891"/>
<evidence type="ECO:0000256" key="19">
    <source>
        <dbReference type="SAM" id="MobiDB-lite"/>
    </source>
</evidence>
<gene>
    <name evidence="22" type="primary">ccoN</name>
    <name evidence="22" type="ordered locus">Dshi_3891</name>
</gene>
<evidence type="ECO:0000256" key="5">
    <source>
        <dbReference type="ARBA" id="ARBA00022448"/>
    </source>
</evidence>
<comment type="catalytic activity">
    <reaction evidence="17">
        <text>4 Fe(II)-[cytochrome c] + O2 + 8 H(+)(in) = 4 Fe(III)-[cytochrome c] + 2 H2O + 4 H(+)(out)</text>
        <dbReference type="Rhea" id="RHEA:11436"/>
        <dbReference type="Rhea" id="RHEA-COMP:10350"/>
        <dbReference type="Rhea" id="RHEA-COMP:14399"/>
        <dbReference type="ChEBI" id="CHEBI:15377"/>
        <dbReference type="ChEBI" id="CHEBI:15378"/>
        <dbReference type="ChEBI" id="CHEBI:15379"/>
        <dbReference type="ChEBI" id="CHEBI:29033"/>
        <dbReference type="ChEBI" id="CHEBI:29034"/>
        <dbReference type="EC" id="7.1.1.9"/>
    </reaction>
</comment>
<proteinExistence type="inferred from homology"/>
<protein>
    <recommendedName>
        <fullName evidence="4">cytochrome-c oxidase</fullName>
        <ecNumber evidence="4">7.1.1.9</ecNumber>
    </recommendedName>
</protein>
<feature type="transmembrane region" description="Helical" evidence="20">
    <location>
        <begin position="418"/>
        <end position="438"/>
    </location>
</feature>
<feature type="domain" description="Cytochrome oxidase subunit I profile" evidence="21">
    <location>
        <begin position="35"/>
        <end position="555"/>
    </location>
</feature>
<dbReference type="GO" id="GO:0004129">
    <property type="term" value="F:cytochrome-c oxidase activity"/>
    <property type="evidence" value="ECO:0007669"/>
    <property type="project" value="UniProtKB-EC"/>
</dbReference>
<reference evidence="23" key="1">
    <citation type="journal article" date="2010" name="ISME J.">
        <title>The complete genome sequence of the algal symbiont Dinoroseobacter shibae: a hitchhiker's guide to life in the sea.</title>
        <authorList>
            <person name="Wagner-Dobler I."/>
            <person name="Ballhausen B."/>
            <person name="Berger M."/>
            <person name="Brinkhoff T."/>
            <person name="Buchholz I."/>
            <person name="Bunk B."/>
            <person name="Cypionka H."/>
            <person name="Daniel R."/>
            <person name="Drepper T."/>
            <person name="Gerdts G."/>
            <person name="Hahnke S."/>
            <person name="Han C."/>
            <person name="Jahn D."/>
            <person name="Kalhoefer D."/>
            <person name="Kiss H."/>
            <person name="Klenk H.P."/>
            <person name="Kyrpides N."/>
            <person name="Liebl W."/>
            <person name="Liesegang H."/>
            <person name="Meincke L."/>
            <person name="Pati A."/>
            <person name="Petersen J."/>
            <person name="Piekarski T."/>
            <person name="Pommerenke C."/>
            <person name="Pradella S."/>
            <person name="Pukall R."/>
            <person name="Rabus R."/>
            <person name="Stackebrandt E."/>
            <person name="Thole S."/>
            <person name="Thompson L."/>
            <person name="Tielen P."/>
            <person name="Tomasch J."/>
            <person name="von Jan M."/>
            <person name="Wanphrut N."/>
            <person name="Wichels A."/>
            <person name="Zech H."/>
            <person name="Simon M."/>
        </authorList>
    </citation>
    <scope>NUCLEOTIDE SEQUENCE [LARGE SCALE GENOMIC DNA]</scope>
    <source>
        <strain evidence="23">DSM 16493 / NCIMB 14021 / DFL 12</strain>
        <plasmid evidence="23">Plasmid pDSHI02</plasmid>
    </source>
</reference>
<evidence type="ECO:0000256" key="15">
    <source>
        <dbReference type="ARBA" id="ARBA00023008"/>
    </source>
</evidence>
<dbReference type="InterPro" id="IPR036927">
    <property type="entry name" value="Cyt_c_oxase-like_su1_sf"/>
</dbReference>
<keyword evidence="14" id="KW-0408">Iron</keyword>
<dbReference type="GO" id="GO:0046872">
    <property type="term" value="F:metal ion binding"/>
    <property type="evidence" value="ECO:0007669"/>
    <property type="project" value="UniProtKB-KW"/>
</dbReference>
<comment type="similarity">
    <text evidence="3 18">Belongs to the heme-copper respiratory oxidase family.</text>
</comment>
<dbReference type="SUPFAM" id="SSF81442">
    <property type="entry name" value="Cytochrome c oxidase subunit I-like"/>
    <property type="match status" value="1"/>
</dbReference>
<accession>A8LTQ2</accession>
<keyword evidence="22" id="KW-0614">Plasmid</keyword>
<dbReference type="NCBIfam" id="TIGR02891">
    <property type="entry name" value="CtaD_CoxA"/>
    <property type="match status" value="1"/>
</dbReference>
<dbReference type="RefSeq" id="WP_012187277.1">
    <property type="nucleotide sequence ID" value="NC_009956.1"/>
</dbReference>
<comment type="pathway">
    <text evidence="2">Energy metabolism; oxidative phosphorylation.</text>
</comment>
<evidence type="ECO:0000256" key="12">
    <source>
        <dbReference type="ARBA" id="ARBA00022982"/>
    </source>
</evidence>
<evidence type="ECO:0000256" key="1">
    <source>
        <dbReference type="ARBA" id="ARBA00004651"/>
    </source>
</evidence>
<dbReference type="Pfam" id="PF00115">
    <property type="entry name" value="COX1"/>
    <property type="match status" value="1"/>
</dbReference>
<evidence type="ECO:0000256" key="10">
    <source>
        <dbReference type="ARBA" id="ARBA00022723"/>
    </source>
</evidence>
<dbReference type="InterPro" id="IPR023616">
    <property type="entry name" value="Cyt_c_oxase-like_su1_dom"/>
</dbReference>
<comment type="subcellular location">
    <subcellularLocation>
        <location evidence="1">Cell membrane</location>
        <topology evidence="1">Multi-pass membrane protein</topology>
    </subcellularLocation>
</comment>
<dbReference type="Proteomes" id="UP000006833">
    <property type="component" value="Plasmid pDSHI02"/>
</dbReference>
<dbReference type="InterPro" id="IPR023615">
    <property type="entry name" value="Cyt_c_Oxase_su1_BS"/>
</dbReference>
<dbReference type="EMBL" id="CP000832">
    <property type="protein sequence ID" value="ABV95619.1"/>
    <property type="molecule type" value="Genomic_DNA"/>
</dbReference>
<feature type="region of interest" description="Disordered" evidence="19">
    <location>
        <begin position="1"/>
        <end position="24"/>
    </location>
</feature>
<feature type="transmembrane region" description="Helical" evidence="20">
    <location>
        <begin position="752"/>
        <end position="776"/>
    </location>
</feature>
<evidence type="ECO:0000256" key="6">
    <source>
        <dbReference type="ARBA" id="ARBA00022475"/>
    </source>
</evidence>
<evidence type="ECO:0000256" key="20">
    <source>
        <dbReference type="SAM" id="Phobius"/>
    </source>
</evidence>
<feature type="transmembrane region" description="Helical" evidence="20">
    <location>
        <begin position="782"/>
        <end position="807"/>
    </location>
</feature>
<keyword evidence="16 20" id="KW-0472">Membrane</keyword>
<dbReference type="OrthoDB" id="9803294at2"/>
<name>A8LTQ2_DINSH</name>
<sequence>MTDTFPQPRGAEPPSPQPAARKPAYDVAPKGEMGKDFEGIWEQPSGIRVLSAVSHRAVGKRFLITGFIFFLIAGVFALLVRLQLMVPENTFLSSETYNQLFTMHGTIMMFLFAIPMLEGFAVYLIPLMIGARDLVFPRLGAFGYYCYLFGGIIVLSSFLFDAAPDGGWFMYVPLSTSAYTEGLSADFWLIGITLAEIASVTAAVEIIAAILCSRAPGMSLTKMPILMWYLLATAFMIAIAFPPLIIGSILLEAERLLGLPFFDHTLGGDPLLWQHLFWLFGHPEVYIIFLPAAGMVATMLPTFVGKPLFGYGFAVAAVVTMSFLSFGLWAHHMFATGLPILSLSLFSAASTMVAVPTGVQIFCFIATLSQGKPRLTVPMHFILGFLFIFVLGGMTGVMVAAVPFNLQAHDSYFVVAHLHYVLIGGMVFPMFGALYYWVPHFTGRMMSERLGKWVFWLMFSGFNLAFFMMHLTGMRGMPRRVATYPGGIGWDRLNMLSTIGAFILAAGIALFIWDFFRHRRVGPRAGRNPWGASTLEWLYEPVTPGYNFRAIPRITSREPLWDQPELAETPGAEVRGALRDYPDHRRETLGCHIVTGEPLQILRLPHPTWFPLIAALGLALLFGATLASVYWLCAIGAGIALIGFAGWAWEPSDSGVDRDIGIEGLRLPVNAIDKQSHLHVGLVGTIMILFALFFSLLFAGLYLWNTQPIFAEATQRPARIFALLALGLSVVVFALSWMVGRAHARASLWMTGSLNILLAACLIGLTMCFGLALLPIDPWSTAFAAVGWAIGAYLTALISVALLWTVFNALRKAVGATKPGQGLPDMLLGSFGKATATMALITAIAFLFAGTPQ</sequence>
<keyword evidence="15" id="KW-0186">Copper</keyword>
<dbReference type="EC" id="7.1.1.9" evidence="4"/>
<feature type="transmembrane region" description="Helical" evidence="20">
    <location>
        <begin position="187"/>
        <end position="213"/>
    </location>
</feature>
<evidence type="ECO:0000256" key="4">
    <source>
        <dbReference type="ARBA" id="ARBA00012949"/>
    </source>
</evidence>
<keyword evidence="6" id="KW-1003">Cell membrane</keyword>
<evidence type="ECO:0000313" key="23">
    <source>
        <dbReference type="Proteomes" id="UP000006833"/>
    </source>
</evidence>
<keyword evidence="13 20" id="KW-1133">Transmembrane helix</keyword>
<dbReference type="Gene3D" id="1.20.210.10">
    <property type="entry name" value="Cytochrome c oxidase-like, subunit I domain"/>
    <property type="match status" value="1"/>
</dbReference>
<organism evidence="22 23">
    <name type="scientific">Dinoroseobacter shibae (strain DSM 16493 / NCIMB 14021 / DFL 12)</name>
    <dbReference type="NCBI Taxonomy" id="398580"/>
    <lineage>
        <taxon>Bacteria</taxon>
        <taxon>Pseudomonadati</taxon>
        <taxon>Pseudomonadota</taxon>
        <taxon>Alphaproteobacteria</taxon>
        <taxon>Rhodobacterales</taxon>
        <taxon>Roseobacteraceae</taxon>
        <taxon>Dinoroseobacter</taxon>
    </lineage>
</organism>
<keyword evidence="10" id="KW-0479">Metal-binding</keyword>
<evidence type="ECO:0000256" key="11">
    <source>
        <dbReference type="ARBA" id="ARBA00022967"/>
    </source>
</evidence>
<dbReference type="HOGENOM" id="CLU_011899_6_1_5"/>
<feature type="transmembrane region" description="Helical" evidence="20">
    <location>
        <begin position="308"/>
        <end position="331"/>
    </location>
</feature>
<evidence type="ECO:0000256" key="18">
    <source>
        <dbReference type="RuleBase" id="RU000370"/>
    </source>
</evidence>
<feature type="transmembrane region" description="Helical" evidence="20">
    <location>
        <begin position="450"/>
        <end position="473"/>
    </location>
</feature>
<dbReference type="PROSITE" id="PS50855">
    <property type="entry name" value="COX1"/>
    <property type="match status" value="1"/>
</dbReference>
<dbReference type="GO" id="GO:0006119">
    <property type="term" value="P:oxidative phosphorylation"/>
    <property type="evidence" value="ECO:0007669"/>
    <property type="project" value="UniProtKB-UniPathway"/>
</dbReference>
<dbReference type="InterPro" id="IPR000883">
    <property type="entry name" value="Cyt_C_Oxase_1"/>
</dbReference>
<dbReference type="AlphaFoldDB" id="A8LTQ2"/>
<feature type="transmembrane region" description="Helical" evidence="20">
    <location>
        <begin position="225"/>
        <end position="251"/>
    </location>
</feature>
<dbReference type="PANTHER" id="PTHR10422:SF35">
    <property type="entry name" value="CYTOCHROME BO(3) UBIQUINOL OXIDASE SUBUNIT 1"/>
    <property type="match status" value="1"/>
</dbReference>
<dbReference type="PANTHER" id="PTHR10422">
    <property type="entry name" value="CYTOCHROME C OXIDASE SUBUNIT 1"/>
    <property type="match status" value="1"/>
</dbReference>
<dbReference type="PRINTS" id="PR01165">
    <property type="entry name" value="CYCOXIDASEI"/>
</dbReference>
<evidence type="ECO:0000256" key="9">
    <source>
        <dbReference type="ARBA" id="ARBA00022692"/>
    </source>
</evidence>
<evidence type="ECO:0000313" key="22">
    <source>
        <dbReference type="EMBL" id="ABV95619.1"/>
    </source>
</evidence>
<feature type="transmembrane region" description="Helical" evidence="20">
    <location>
        <begin position="106"/>
        <end position="129"/>
    </location>
</feature>
<evidence type="ECO:0000256" key="13">
    <source>
        <dbReference type="ARBA" id="ARBA00022989"/>
    </source>
</evidence>
<evidence type="ECO:0000256" key="17">
    <source>
        <dbReference type="ARBA" id="ARBA00047816"/>
    </source>
</evidence>
<keyword evidence="22" id="KW-0560">Oxidoreductase</keyword>
<keyword evidence="12 18" id="KW-0249">Electron transport</keyword>
<feature type="transmembrane region" description="Helical" evidence="20">
    <location>
        <begin position="141"/>
        <end position="160"/>
    </location>
</feature>
<feature type="transmembrane region" description="Helical" evidence="20">
    <location>
        <begin position="827"/>
        <end position="849"/>
    </location>
</feature>
<evidence type="ECO:0000256" key="14">
    <source>
        <dbReference type="ARBA" id="ARBA00023004"/>
    </source>
</evidence>
<dbReference type="UniPathway" id="UPA00705"/>
<evidence type="ECO:0000256" key="8">
    <source>
        <dbReference type="ARBA" id="ARBA00022660"/>
    </source>
</evidence>
<keyword evidence="5 18" id="KW-0813">Transport</keyword>
<keyword evidence="7 18" id="KW-0349">Heme</keyword>
<geneLocation type="plasmid" evidence="22 23">
    <name>pDSHI02</name>
</geneLocation>
<feature type="transmembrane region" description="Helical" evidence="20">
    <location>
        <begin position="271"/>
        <end position="296"/>
    </location>
</feature>
<dbReference type="GO" id="GO:0022904">
    <property type="term" value="P:respiratory electron transport chain"/>
    <property type="evidence" value="ECO:0007669"/>
    <property type="project" value="TreeGrafter"/>
</dbReference>
<keyword evidence="23" id="KW-1185">Reference proteome</keyword>
<dbReference type="GO" id="GO:0020037">
    <property type="term" value="F:heme binding"/>
    <property type="evidence" value="ECO:0007669"/>
    <property type="project" value="InterPro"/>
</dbReference>
<keyword evidence="9 18" id="KW-0812">Transmembrane</keyword>
<feature type="transmembrane region" description="Helical" evidence="20">
    <location>
        <begin position="629"/>
        <end position="649"/>
    </location>
</feature>
<evidence type="ECO:0000256" key="7">
    <source>
        <dbReference type="ARBA" id="ARBA00022617"/>
    </source>
</evidence>
<feature type="transmembrane region" description="Helical" evidence="20">
    <location>
        <begin position="381"/>
        <end position="406"/>
    </location>
</feature>
<evidence type="ECO:0000256" key="3">
    <source>
        <dbReference type="ARBA" id="ARBA00009578"/>
    </source>
</evidence>